<keyword evidence="7 10" id="KW-0812">Transmembrane</keyword>
<dbReference type="GO" id="GO:0015627">
    <property type="term" value="C:type II protein secretion system complex"/>
    <property type="evidence" value="ECO:0007669"/>
    <property type="project" value="InterPro"/>
</dbReference>
<dbReference type="PANTHER" id="PTHR30093:SF44">
    <property type="entry name" value="TYPE II SECRETION SYSTEM CORE PROTEIN G"/>
    <property type="match status" value="1"/>
</dbReference>
<keyword evidence="13" id="KW-1185">Reference proteome</keyword>
<dbReference type="GO" id="GO:0005886">
    <property type="term" value="C:plasma membrane"/>
    <property type="evidence" value="ECO:0007669"/>
    <property type="project" value="UniProtKB-SubCell"/>
</dbReference>
<keyword evidence="4" id="KW-1003">Cell membrane</keyword>
<organism evidence="12 13">
    <name type="scientific">Candidatus Thiodiazotropha endolucinida</name>
    <dbReference type="NCBI Taxonomy" id="1655433"/>
    <lineage>
        <taxon>Bacteria</taxon>
        <taxon>Pseudomonadati</taxon>
        <taxon>Pseudomonadota</taxon>
        <taxon>Gammaproteobacteria</taxon>
        <taxon>Chromatiales</taxon>
        <taxon>Sedimenticolaceae</taxon>
        <taxon>Candidatus Thiodiazotropha</taxon>
    </lineage>
</organism>
<feature type="domain" description="Type II secretion system protein GspG C-terminal" evidence="11">
    <location>
        <begin position="54"/>
        <end position="155"/>
    </location>
</feature>
<reference evidence="12 13" key="1">
    <citation type="submission" date="2016-06" db="EMBL/GenBank/DDBJ databases">
        <title>Genome sequence of endosymbiont of Candidatus Endolucinida thiodiazotropha.</title>
        <authorList>
            <person name="Poehlein A."/>
            <person name="Koenig S."/>
            <person name="Heiden S.E."/>
            <person name="Thuermer A."/>
            <person name="Voget S."/>
            <person name="Daniel R."/>
            <person name="Markert S."/>
            <person name="Gros O."/>
            <person name="Schweder T."/>
        </authorList>
    </citation>
    <scope>NUCLEOTIDE SEQUENCE [LARGE SCALE GENOMIC DNA]</scope>
    <source>
        <strain evidence="12 13">COS</strain>
    </source>
</reference>
<dbReference type="InterPro" id="IPR012902">
    <property type="entry name" value="N_methyl_site"/>
</dbReference>
<dbReference type="SUPFAM" id="SSF54523">
    <property type="entry name" value="Pili subunits"/>
    <property type="match status" value="1"/>
</dbReference>
<evidence type="ECO:0000256" key="4">
    <source>
        <dbReference type="ARBA" id="ARBA00022475"/>
    </source>
</evidence>
<dbReference type="Gene3D" id="3.30.700.10">
    <property type="entry name" value="Glycoprotein, Type 4 Pilin"/>
    <property type="match status" value="1"/>
</dbReference>
<dbReference type="EMBL" id="MARB01000004">
    <property type="protein sequence ID" value="ODJ88872.1"/>
    <property type="molecule type" value="Genomic_DNA"/>
</dbReference>
<keyword evidence="9 10" id="KW-0472">Membrane</keyword>
<comment type="subcellular location">
    <subcellularLocation>
        <location evidence="1">Cell inner membrane</location>
        <topology evidence="1">Single-pass membrane protein</topology>
    </subcellularLocation>
</comment>
<dbReference type="InterPro" id="IPR000983">
    <property type="entry name" value="Bac_GSPG_pilin"/>
</dbReference>
<evidence type="ECO:0000259" key="11">
    <source>
        <dbReference type="Pfam" id="PF08334"/>
    </source>
</evidence>
<dbReference type="RefSeq" id="WP_069121720.1">
    <property type="nucleotide sequence ID" value="NZ_MARB01000004.1"/>
</dbReference>
<dbReference type="InterPro" id="IPR013545">
    <property type="entry name" value="T2SS_protein-GspG_C"/>
</dbReference>
<evidence type="ECO:0000313" key="13">
    <source>
        <dbReference type="Proteomes" id="UP000094769"/>
    </source>
</evidence>
<evidence type="ECO:0000256" key="6">
    <source>
        <dbReference type="ARBA" id="ARBA00022519"/>
    </source>
</evidence>
<keyword evidence="8 10" id="KW-1133">Transmembrane helix</keyword>
<feature type="transmembrane region" description="Helical" evidence="10">
    <location>
        <begin position="31"/>
        <end position="52"/>
    </location>
</feature>
<dbReference type="InterPro" id="IPR010054">
    <property type="entry name" value="Type2_sec_GspG"/>
</dbReference>
<keyword evidence="5" id="KW-0488">Methylation</keyword>
<sequence>MILNAAHRVTHSLPVHAKTGYKTRNYLKFKGFTLIEVMVVVVILSILAAIVVPKIMDRPEQARITKAKSDIRALEAALNLYRLDNMIYPTTDQGLEALVSKPTDSPEPRNWKEGGYLDRLPVDPWGNPYLFLNPGTQGVIDIYSAGLDPQSADDDLGNWNLE</sequence>
<keyword evidence="6" id="KW-0997">Cell inner membrane</keyword>
<evidence type="ECO:0000256" key="1">
    <source>
        <dbReference type="ARBA" id="ARBA00004377"/>
    </source>
</evidence>
<dbReference type="Proteomes" id="UP000094769">
    <property type="component" value="Unassembled WGS sequence"/>
</dbReference>
<evidence type="ECO:0000256" key="3">
    <source>
        <dbReference type="ARBA" id="ARBA00020042"/>
    </source>
</evidence>
<dbReference type="InterPro" id="IPR045584">
    <property type="entry name" value="Pilin-like"/>
</dbReference>
<dbReference type="OrthoDB" id="9795612at2"/>
<dbReference type="PROSITE" id="PS00409">
    <property type="entry name" value="PROKAR_NTER_METHYL"/>
    <property type="match status" value="1"/>
</dbReference>
<evidence type="ECO:0000256" key="9">
    <source>
        <dbReference type="ARBA" id="ARBA00023136"/>
    </source>
</evidence>
<gene>
    <name evidence="12" type="primary">xcpT_1</name>
    <name evidence="12" type="ORF">CODIS_09670</name>
</gene>
<dbReference type="Pfam" id="PF07963">
    <property type="entry name" value="N_methyl"/>
    <property type="match status" value="1"/>
</dbReference>
<evidence type="ECO:0000256" key="5">
    <source>
        <dbReference type="ARBA" id="ARBA00022481"/>
    </source>
</evidence>
<evidence type="ECO:0000256" key="2">
    <source>
        <dbReference type="ARBA" id="ARBA00009984"/>
    </source>
</evidence>
<name>A0A7Z1AGF1_9GAMM</name>
<accession>A0A7Z1AGF1</accession>
<dbReference type="Pfam" id="PF08334">
    <property type="entry name" value="T2SSG"/>
    <property type="match status" value="1"/>
</dbReference>
<dbReference type="PANTHER" id="PTHR30093">
    <property type="entry name" value="GENERAL SECRETION PATHWAY PROTEIN G"/>
    <property type="match status" value="1"/>
</dbReference>
<comment type="caution">
    <text evidence="12">The sequence shown here is derived from an EMBL/GenBank/DDBJ whole genome shotgun (WGS) entry which is preliminary data.</text>
</comment>
<protein>
    <recommendedName>
        <fullName evidence="3">Type II secretion system core protein G</fullName>
    </recommendedName>
</protein>
<dbReference type="GO" id="GO:0015628">
    <property type="term" value="P:protein secretion by the type II secretion system"/>
    <property type="evidence" value="ECO:0007669"/>
    <property type="project" value="InterPro"/>
</dbReference>
<evidence type="ECO:0000256" key="7">
    <source>
        <dbReference type="ARBA" id="ARBA00022692"/>
    </source>
</evidence>
<evidence type="ECO:0000313" key="12">
    <source>
        <dbReference type="EMBL" id="ODJ88872.1"/>
    </source>
</evidence>
<dbReference type="NCBIfam" id="TIGR01710">
    <property type="entry name" value="typeII_sec_gspG"/>
    <property type="match status" value="1"/>
</dbReference>
<evidence type="ECO:0000256" key="10">
    <source>
        <dbReference type="SAM" id="Phobius"/>
    </source>
</evidence>
<dbReference type="AlphaFoldDB" id="A0A7Z1AGF1"/>
<comment type="similarity">
    <text evidence="2">Belongs to the GSP G family.</text>
</comment>
<proteinExistence type="inferred from homology"/>
<evidence type="ECO:0000256" key="8">
    <source>
        <dbReference type="ARBA" id="ARBA00022989"/>
    </source>
</evidence>
<dbReference type="PRINTS" id="PR00813">
    <property type="entry name" value="BCTERIALGSPG"/>
</dbReference>
<dbReference type="NCBIfam" id="TIGR02532">
    <property type="entry name" value="IV_pilin_GFxxxE"/>
    <property type="match status" value="1"/>
</dbReference>